<sequence length="42" mass="4707">MNPNKNMPLSSILLTSAGTRRTPFCLAITMKHFSCLHSSRDK</sequence>
<dbReference type="EMBL" id="GBRH01251476">
    <property type="protein sequence ID" value="JAD46419.1"/>
    <property type="molecule type" value="Transcribed_RNA"/>
</dbReference>
<evidence type="ECO:0000313" key="1">
    <source>
        <dbReference type="EMBL" id="JAD46419.1"/>
    </source>
</evidence>
<reference evidence="1" key="1">
    <citation type="submission" date="2014-09" db="EMBL/GenBank/DDBJ databases">
        <authorList>
            <person name="Magalhaes I.L.F."/>
            <person name="Oliveira U."/>
            <person name="Santos F.R."/>
            <person name="Vidigal T.H.D.A."/>
            <person name="Brescovit A.D."/>
            <person name="Santos A.J."/>
        </authorList>
    </citation>
    <scope>NUCLEOTIDE SEQUENCE</scope>
    <source>
        <tissue evidence="1">Shoot tissue taken approximately 20 cm above the soil surface</tissue>
    </source>
</reference>
<protein>
    <submittedName>
        <fullName evidence="1">Uncharacterized protein</fullName>
    </submittedName>
</protein>
<organism evidence="1">
    <name type="scientific">Arundo donax</name>
    <name type="common">Giant reed</name>
    <name type="synonym">Donax arundinaceus</name>
    <dbReference type="NCBI Taxonomy" id="35708"/>
    <lineage>
        <taxon>Eukaryota</taxon>
        <taxon>Viridiplantae</taxon>
        <taxon>Streptophyta</taxon>
        <taxon>Embryophyta</taxon>
        <taxon>Tracheophyta</taxon>
        <taxon>Spermatophyta</taxon>
        <taxon>Magnoliopsida</taxon>
        <taxon>Liliopsida</taxon>
        <taxon>Poales</taxon>
        <taxon>Poaceae</taxon>
        <taxon>PACMAD clade</taxon>
        <taxon>Arundinoideae</taxon>
        <taxon>Arundineae</taxon>
        <taxon>Arundo</taxon>
    </lineage>
</organism>
<dbReference type="AlphaFoldDB" id="A0A0A9A431"/>
<proteinExistence type="predicted"/>
<name>A0A0A9A431_ARUDO</name>
<accession>A0A0A9A431</accession>
<reference evidence="1" key="2">
    <citation type="journal article" date="2015" name="Data Brief">
        <title>Shoot transcriptome of the giant reed, Arundo donax.</title>
        <authorList>
            <person name="Barrero R.A."/>
            <person name="Guerrero F.D."/>
            <person name="Moolhuijzen P."/>
            <person name="Goolsby J.A."/>
            <person name="Tidwell J."/>
            <person name="Bellgard S.E."/>
            <person name="Bellgard M.I."/>
        </authorList>
    </citation>
    <scope>NUCLEOTIDE SEQUENCE</scope>
    <source>
        <tissue evidence="1">Shoot tissue taken approximately 20 cm above the soil surface</tissue>
    </source>
</reference>